<evidence type="ECO:0000313" key="1">
    <source>
        <dbReference type="EMBL" id="SMC81220.1"/>
    </source>
</evidence>
<dbReference type="Proteomes" id="UP000192393">
    <property type="component" value="Unassembled WGS sequence"/>
</dbReference>
<dbReference type="RefSeq" id="WP_143736513.1">
    <property type="nucleotide sequence ID" value="NZ_FWXS01000009.1"/>
</dbReference>
<protein>
    <submittedName>
        <fullName evidence="1">Uncharacterized protein</fullName>
    </submittedName>
</protein>
<dbReference type="STRING" id="1434700.SAMN06296427_10940"/>
<dbReference type="OrthoDB" id="1448900at2"/>
<organism evidence="1 2">
    <name type="scientific">Moheibacter sediminis</name>
    <dbReference type="NCBI Taxonomy" id="1434700"/>
    <lineage>
        <taxon>Bacteria</taxon>
        <taxon>Pseudomonadati</taxon>
        <taxon>Bacteroidota</taxon>
        <taxon>Flavobacteriia</taxon>
        <taxon>Flavobacteriales</taxon>
        <taxon>Weeksellaceae</taxon>
        <taxon>Moheibacter</taxon>
    </lineage>
</organism>
<accession>A0A1W2C7V4</accession>
<dbReference type="AlphaFoldDB" id="A0A1W2C7V4"/>
<reference evidence="1 2" key="1">
    <citation type="submission" date="2017-04" db="EMBL/GenBank/DDBJ databases">
        <authorList>
            <person name="Afonso C.L."/>
            <person name="Miller P.J."/>
            <person name="Scott M.A."/>
            <person name="Spackman E."/>
            <person name="Goraichik I."/>
            <person name="Dimitrov K.M."/>
            <person name="Suarez D.L."/>
            <person name="Swayne D.E."/>
        </authorList>
    </citation>
    <scope>NUCLEOTIDE SEQUENCE [LARGE SCALE GENOMIC DNA]</scope>
    <source>
        <strain evidence="1 2">CGMCC 1.12708</strain>
    </source>
</reference>
<gene>
    <name evidence="1" type="ORF">SAMN06296427_10940</name>
</gene>
<name>A0A1W2C7V4_9FLAO</name>
<sequence length="129" mass="15159">MKTDILPFPIGMEYENLEFDLEILPDRIKGYDSYIYVGKEVKKFLNHSTDKIELIFYCDEFLQAVVIFLDEIDPNLKQELLKYFELVEETDNLSTYQNEEIQLYTLKESRAIVYGNPDVISLVLSTLLC</sequence>
<evidence type="ECO:0000313" key="2">
    <source>
        <dbReference type="Proteomes" id="UP000192393"/>
    </source>
</evidence>
<proteinExistence type="predicted"/>
<dbReference type="EMBL" id="FWXS01000009">
    <property type="protein sequence ID" value="SMC81220.1"/>
    <property type="molecule type" value="Genomic_DNA"/>
</dbReference>
<keyword evidence="2" id="KW-1185">Reference proteome</keyword>